<dbReference type="Ensembl" id="ENSOMYT00000068177.2">
    <property type="protein sequence ID" value="ENSOMYP00000111767.1"/>
    <property type="gene ID" value="ENSOMYG00000028952.2"/>
</dbReference>
<keyword evidence="2" id="KW-1185">Reference proteome</keyword>
<proteinExistence type="predicted"/>
<reference evidence="1" key="1">
    <citation type="submission" date="2020-07" db="EMBL/GenBank/DDBJ databases">
        <title>A long reads based de novo assembly of the rainbow trout Arlee double haploid line genome.</title>
        <authorList>
            <person name="Gao G."/>
            <person name="Palti Y."/>
        </authorList>
    </citation>
    <scope>NUCLEOTIDE SEQUENCE [LARGE SCALE GENOMIC DNA]</scope>
</reference>
<dbReference type="GeneTree" id="ENSGT01120000278207"/>
<dbReference type="AlphaFoldDB" id="A0A8K9UID7"/>
<protein>
    <submittedName>
        <fullName evidence="1">Uncharacterized protein</fullName>
    </submittedName>
</protein>
<evidence type="ECO:0000313" key="1">
    <source>
        <dbReference type="Ensembl" id="ENSOMYP00000111767.1"/>
    </source>
</evidence>
<evidence type="ECO:0000313" key="2">
    <source>
        <dbReference type="Proteomes" id="UP000694395"/>
    </source>
</evidence>
<reference evidence="1" key="3">
    <citation type="submission" date="2025-09" db="UniProtKB">
        <authorList>
            <consortium name="Ensembl"/>
        </authorList>
    </citation>
    <scope>IDENTIFICATION</scope>
</reference>
<reference evidence="1" key="2">
    <citation type="submission" date="2025-08" db="UniProtKB">
        <authorList>
            <consortium name="Ensembl"/>
        </authorList>
    </citation>
    <scope>IDENTIFICATION</scope>
</reference>
<accession>A0A8K9UID7</accession>
<dbReference type="Proteomes" id="UP000694395">
    <property type="component" value="Chromosome 2"/>
</dbReference>
<name>A0A8K9UID7_ONCMY</name>
<organism evidence="1 2">
    <name type="scientific">Oncorhynchus mykiss</name>
    <name type="common">Rainbow trout</name>
    <name type="synonym">Salmo gairdneri</name>
    <dbReference type="NCBI Taxonomy" id="8022"/>
    <lineage>
        <taxon>Eukaryota</taxon>
        <taxon>Metazoa</taxon>
        <taxon>Chordata</taxon>
        <taxon>Craniata</taxon>
        <taxon>Vertebrata</taxon>
        <taxon>Euteleostomi</taxon>
        <taxon>Actinopterygii</taxon>
        <taxon>Neopterygii</taxon>
        <taxon>Teleostei</taxon>
        <taxon>Protacanthopterygii</taxon>
        <taxon>Salmoniformes</taxon>
        <taxon>Salmonidae</taxon>
        <taxon>Salmoninae</taxon>
        <taxon>Oncorhynchus</taxon>
    </lineage>
</organism>
<sequence>TNWCLYVPVFFTVVFISLPTYCSPNTFFCTIVPTAVPTPYNCYTLLSAEPCQAAKQFIQPHLLPPEVVLYPEDEVDLGRSSSGVRDTGEQVLLIYGSCEIKHGLNVSYSFPPEPKLSGSSASPAVFSGVGLTQGLLWVATGTFLLINGSQCN</sequence>